<keyword evidence="5" id="KW-0418">Kinase</keyword>
<reference evidence="7" key="2">
    <citation type="submission" date="2006-03" db="EMBL/GenBank/DDBJ databases">
        <authorList>
            <consortium name="Genoscope"/>
        </authorList>
    </citation>
    <scope>NUCLEOTIDE SEQUENCE</scope>
    <source>
        <strain evidence="7">Stock d4-2</strain>
    </source>
</reference>
<dbReference type="eggNOG" id="KOG0032">
    <property type="taxonomic scope" value="Eukaryota"/>
</dbReference>
<feature type="binding site" evidence="4">
    <location>
        <position position="53"/>
    </location>
    <ligand>
        <name>ATP</name>
        <dbReference type="ChEBI" id="CHEBI:30616"/>
    </ligand>
</feature>
<protein>
    <submittedName>
        <fullName evidence="7">Chromosome undetermined scaffold_161, whole genome shotgun sequence</fullName>
    </submittedName>
    <submittedName>
        <fullName evidence="8">Chromosome undetermined scaffold_253, whole genome shotgun sequence</fullName>
    </submittedName>
</protein>
<dbReference type="InterPro" id="IPR008271">
    <property type="entry name" value="Ser/Thr_kinase_AS"/>
</dbReference>
<dbReference type="GeneID" id="5026728"/>
<dbReference type="Gene3D" id="1.10.510.10">
    <property type="entry name" value="Transferase(Phosphotransferase) domain 1"/>
    <property type="match status" value="1"/>
</dbReference>
<dbReference type="InterPro" id="IPR011009">
    <property type="entry name" value="Kinase-like_dom_sf"/>
</dbReference>
<keyword evidence="2 4" id="KW-0547">Nucleotide-binding</keyword>
<dbReference type="FunFam" id="3.30.200.20:FF:000042">
    <property type="entry name" value="Aurora kinase A"/>
    <property type="match status" value="1"/>
</dbReference>
<evidence type="ECO:0000259" key="6">
    <source>
        <dbReference type="PROSITE" id="PS50011"/>
    </source>
</evidence>
<dbReference type="OMA" id="LMMKSQT"/>
<dbReference type="Proteomes" id="UP000000600">
    <property type="component" value="Unassembled WGS sequence"/>
</dbReference>
<sequence>MSYIQLLKQVMNQESNYSPELSRFEPRQMLGKGAFATVISAFDKVKRINVAIKIVEKKLFRSKEQEDAIRQEALTLQTLFHKNIIQILGFFETQQKFYIVMNQVDGVTLEEYIPKLQMHEVTPIIKQILRALSYLHQKDIVHRDIKPENILIGGNGEELSVTLIDFGLSASVNRIEDGLMSKNCGTLLYQAPELIKKGNYTRSVDIWALGIVVYNMLYKGEHPFYRNGDTKITYCEKIKGFSLNFKIDEDQDTRNFLERTIAYLPEHRLTANQCLEHPWITGKGDISVPFTLNEIIQCQVKKEQRIAKYIKMFVFLKYLMIKSKDALGKTDEINETGSPHDNVSIIGSELSIASNNFRIRPLMMKSQTKLNKVWNNDSSSNSFVGDSSRNTTDMIPETFVQTNRTTFTKKQLRKSNSMNPQEMMNKLKMMNAQKAPQKEAPQLKNRRIISNFHKSNQKLVTEASSQRSNIDCLNKIPNSPLNNTIAHFQRSNFSKKPAQL</sequence>
<keyword evidence="5" id="KW-0723">Serine/threonine-protein kinase</keyword>
<keyword evidence="3 4" id="KW-0067">ATP-binding</keyword>
<dbReference type="KEGG" id="ptm:GSPATT00036520001"/>
<dbReference type="PROSITE" id="PS00108">
    <property type="entry name" value="PROTEIN_KINASE_ST"/>
    <property type="match status" value="1"/>
</dbReference>
<dbReference type="InParanoid" id="A0CAC3"/>
<evidence type="ECO:0000313" key="7">
    <source>
        <dbReference type="EMBL" id="CAK67740.1"/>
    </source>
</evidence>
<dbReference type="GeneID" id="5020922"/>
<keyword evidence="5" id="KW-0808">Transferase</keyword>
<dbReference type="FunFam" id="1.10.510.10:FF:000571">
    <property type="entry name" value="Maternal embryonic leucine zipper kinase"/>
    <property type="match status" value="1"/>
</dbReference>
<feature type="domain" description="Protein kinase" evidence="6">
    <location>
        <begin position="24"/>
        <end position="280"/>
    </location>
</feature>
<organism evidence="7 9">
    <name type="scientific">Paramecium tetraurelia</name>
    <dbReference type="NCBI Taxonomy" id="5888"/>
    <lineage>
        <taxon>Eukaryota</taxon>
        <taxon>Sar</taxon>
        <taxon>Alveolata</taxon>
        <taxon>Ciliophora</taxon>
        <taxon>Intramacronucleata</taxon>
        <taxon>Oligohymenophorea</taxon>
        <taxon>Peniculida</taxon>
        <taxon>Parameciidae</taxon>
        <taxon>Paramecium</taxon>
    </lineage>
</organism>
<comment type="subunit">
    <text evidence="1">Monomer.</text>
</comment>
<name>A0CAC3_PARTE</name>
<dbReference type="HOGENOM" id="CLU_553748_0_0_1"/>
<evidence type="ECO:0000256" key="1">
    <source>
        <dbReference type="ARBA" id="ARBA00011245"/>
    </source>
</evidence>
<dbReference type="InterPro" id="IPR000719">
    <property type="entry name" value="Prot_kinase_dom"/>
</dbReference>
<dbReference type="OrthoDB" id="354826at2759"/>
<dbReference type="GO" id="GO:0005737">
    <property type="term" value="C:cytoplasm"/>
    <property type="evidence" value="ECO:0000318"/>
    <property type="project" value="GO_Central"/>
</dbReference>
<evidence type="ECO:0000256" key="2">
    <source>
        <dbReference type="ARBA" id="ARBA00022741"/>
    </source>
</evidence>
<dbReference type="EMBL" id="CT868156">
    <property type="protein sequence ID" value="CAK73547.1"/>
    <property type="molecule type" value="Genomic_DNA"/>
</dbReference>
<dbReference type="GO" id="GO:0005524">
    <property type="term" value="F:ATP binding"/>
    <property type="evidence" value="ECO:0007669"/>
    <property type="project" value="UniProtKB-UniRule"/>
</dbReference>
<dbReference type="AlphaFoldDB" id="A0CAC3"/>
<evidence type="ECO:0000256" key="3">
    <source>
        <dbReference type="ARBA" id="ARBA00022840"/>
    </source>
</evidence>
<dbReference type="RefSeq" id="XP_001435137.1">
    <property type="nucleotide sequence ID" value="XM_001435100.1"/>
</dbReference>
<dbReference type="PANTHER" id="PTHR44167:SF30">
    <property type="entry name" value="PHOSPHORYLASE KINASE"/>
    <property type="match status" value="1"/>
</dbReference>
<evidence type="ECO:0000256" key="5">
    <source>
        <dbReference type="RuleBase" id="RU000304"/>
    </source>
</evidence>
<accession>A0CAC3</accession>
<comment type="similarity">
    <text evidence="5">Belongs to the protein kinase superfamily.</text>
</comment>
<dbReference type="KEGG" id="ptm:GSPATT00038897001"/>
<dbReference type="PROSITE" id="PS00107">
    <property type="entry name" value="PROTEIN_KINASE_ATP"/>
    <property type="match status" value="1"/>
</dbReference>
<dbReference type="Pfam" id="PF00069">
    <property type="entry name" value="Pkinase"/>
    <property type="match status" value="1"/>
</dbReference>
<proteinExistence type="inferred from homology"/>
<gene>
    <name evidence="7" type="ORF">GSPATT00036520001</name>
    <name evidence="8" type="ORF">GSPATT00038897001</name>
</gene>
<dbReference type="EMBL" id="CT868054">
    <property type="protein sequence ID" value="CAK67740.1"/>
    <property type="molecule type" value="Genomic_DNA"/>
</dbReference>
<dbReference type="PROSITE" id="PS50011">
    <property type="entry name" value="PROTEIN_KINASE_DOM"/>
    <property type="match status" value="1"/>
</dbReference>
<dbReference type="InterPro" id="IPR017441">
    <property type="entry name" value="Protein_kinase_ATP_BS"/>
</dbReference>
<dbReference type="RefSeq" id="XP_001440944.1">
    <property type="nucleotide sequence ID" value="XM_001440907.1"/>
</dbReference>
<evidence type="ECO:0000313" key="9">
    <source>
        <dbReference type="Proteomes" id="UP000000600"/>
    </source>
</evidence>
<dbReference type="GO" id="GO:0004674">
    <property type="term" value="F:protein serine/threonine kinase activity"/>
    <property type="evidence" value="ECO:0000318"/>
    <property type="project" value="GO_Central"/>
</dbReference>
<evidence type="ECO:0000313" key="8">
    <source>
        <dbReference type="EMBL" id="CAK73547.1"/>
    </source>
</evidence>
<reference evidence="7 9" key="1">
    <citation type="journal article" date="2006" name="Nature">
        <title>Global trends of whole-genome duplications revealed by the ciliate Paramecium tetraurelia.</title>
        <authorList>
            <consortium name="Genoscope"/>
            <person name="Aury J.-M."/>
            <person name="Jaillon O."/>
            <person name="Duret L."/>
            <person name="Noel B."/>
            <person name="Jubin C."/>
            <person name="Porcel B.M."/>
            <person name="Segurens B."/>
            <person name="Daubin V."/>
            <person name="Anthouard V."/>
            <person name="Aiach N."/>
            <person name="Arnaiz O."/>
            <person name="Billaut A."/>
            <person name="Beisson J."/>
            <person name="Blanc I."/>
            <person name="Bouhouche K."/>
            <person name="Camara F."/>
            <person name="Duharcourt S."/>
            <person name="Guigo R."/>
            <person name="Gogendeau D."/>
            <person name="Katinka M."/>
            <person name="Keller A.-M."/>
            <person name="Kissmehl R."/>
            <person name="Klotz C."/>
            <person name="Koll F."/>
            <person name="Le Moue A."/>
            <person name="Lepere C."/>
            <person name="Malinsky S."/>
            <person name="Nowacki M."/>
            <person name="Nowak J.K."/>
            <person name="Plattner H."/>
            <person name="Poulain J."/>
            <person name="Ruiz F."/>
            <person name="Serrano V."/>
            <person name="Zagulski M."/>
            <person name="Dessen P."/>
            <person name="Betermier M."/>
            <person name="Weissenbach J."/>
            <person name="Scarpelli C."/>
            <person name="Schachter V."/>
            <person name="Sperling L."/>
            <person name="Meyer E."/>
            <person name="Cohen J."/>
            <person name="Wincker P."/>
        </authorList>
    </citation>
    <scope>NUCLEOTIDE SEQUENCE [LARGE SCALE GENOMIC DNA]</scope>
    <source>
        <strain evidence="7 9">Stock d4-2</strain>
    </source>
</reference>
<evidence type="ECO:0000256" key="4">
    <source>
        <dbReference type="PROSITE-ProRule" id="PRU10141"/>
    </source>
</evidence>
<dbReference type="SUPFAM" id="SSF56112">
    <property type="entry name" value="Protein kinase-like (PK-like)"/>
    <property type="match status" value="1"/>
</dbReference>
<dbReference type="PANTHER" id="PTHR44167">
    <property type="entry name" value="OVARIAN-SPECIFIC SERINE/THREONINE-PROTEIN KINASE LOK-RELATED"/>
    <property type="match status" value="1"/>
</dbReference>
<dbReference type="SMART" id="SM00220">
    <property type="entry name" value="S_TKc"/>
    <property type="match status" value="1"/>
</dbReference>
<keyword evidence="9" id="KW-1185">Reference proteome</keyword>